<keyword evidence="4" id="KW-1185">Reference proteome</keyword>
<keyword evidence="1" id="KW-0175">Coiled coil</keyword>
<feature type="compositionally biased region" description="Pro residues" evidence="2">
    <location>
        <begin position="87"/>
        <end position="97"/>
    </location>
</feature>
<dbReference type="PANTHER" id="PTHR28594:SF1">
    <property type="entry name" value="ATR-INTERACTING PROTEIN"/>
    <property type="match status" value="1"/>
</dbReference>
<dbReference type="AlphaFoldDB" id="A0A9P3PLB6"/>
<feature type="coiled-coil region" evidence="1">
    <location>
        <begin position="201"/>
        <end position="288"/>
    </location>
</feature>
<feature type="region of interest" description="Disordered" evidence="2">
    <location>
        <begin position="447"/>
        <end position="479"/>
    </location>
</feature>
<evidence type="ECO:0000313" key="4">
    <source>
        <dbReference type="Proteomes" id="UP001063166"/>
    </source>
</evidence>
<feature type="region of interest" description="Disordered" evidence="2">
    <location>
        <begin position="378"/>
        <end position="417"/>
    </location>
</feature>
<feature type="region of interest" description="Disordered" evidence="2">
    <location>
        <begin position="129"/>
        <end position="198"/>
    </location>
</feature>
<evidence type="ECO:0000256" key="1">
    <source>
        <dbReference type="SAM" id="Coils"/>
    </source>
</evidence>
<accession>A0A9P3PLB6</accession>
<reference evidence="3" key="1">
    <citation type="submission" date="2022-07" db="EMBL/GenBank/DDBJ databases">
        <title>The genome of Lyophyllum shimeji provides insight into the initial evolution of ectomycorrhizal fungal genome.</title>
        <authorList>
            <person name="Kobayashi Y."/>
            <person name="Shibata T."/>
            <person name="Hirakawa H."/>
            <person name="Shigenobu S."/>
            <person name="Nishiyama T."/>
            <person name="Yamada A."/>
            <person name="Hasebe M."/>
            <person name="Kawaguchi M."/>
        </authorList>
    </citation>
    <scope>NUCLEOTIDE SEQUENCE</scope>
    <source>
        <strain evidence="3">AT787</strain>
    </source>
</reference>
<feature type="compositionally biased region" description="Polar residues" evidence="2">
    <location>
        <begin position="133"/>
        <end position="143"/>
    </location>
</feature>
<comment type="caution">
    <text evidence="3">The sequence shown here is derived from an EMBL/GenBank/DDBJ whole genome shotgun (WGS) entry which is preliminary data.</text>
</comment>
<gene>
    <name evidence="3" type="ORF">LshimejAT787_0405650</name>
</gene>
<evidence type="ECO:0000256" key="2">
    <source>
        <dbReference type="SAM" id="MobiDB-lite"/>
    </source>
</evidence>
<feature type="compositionally biased region" description="Acidic residues" evidence="2">
    <location>
        <begin position="903"/>
        <end position="921"/>
    </location>
</feature>
<dbReference type="OrthoDB" id="3366922at2759"/>
<organism evidence="3 4">
    <name type="scientific">Lyophyllum shimeji</name>
    <name type="common">Hon-shimeji</name>
    <name type="synonym">Tricholoma shimeji</name>
    <dbReference type="NCBI Taxonomy" id="47721"/>
    <lineage>
        <taxon>Eukaryota</taxon>
        <taxon>Fungi</taxon>
        <taxon>Dikarya</taxon>
        <taxon>Basidiomycota</taxon>
        <taxon>Agaricomycotina</taxon>
        <taxon>Agaricomycetes</taxon>
        <taxon>Agaricomycetidae</taxon>
        <taxon>Agaricales</taxon>
        <taxon>Tricholomatineae</taxon>
        <taxon>Lyophyllaceae</taxon>
        <taxon>Lyophyllum</taxon>
    </lineage>
</organism>
<feature type="region of interest" description="Disordered" evidence="2">
    <location>
        <begin position="291"/>
        <end position="357"/>
    </location>
</feature>
<proteinExistence type="predicted"/>
<dbReference type="PANTHER" id="PTHR28594">
    <property type="entry name" value="ATR-INTERACTING PROTEIN"/>
    <property type="match status" value="1"/>
</dbReference>
<dbReference type="InterPro" id="IPR033349">
    <property type="entry name" value="ATRIP"/>
</dbReference>
<evidence type="ECO:0000313" key="3">
    <source>
        <dbReference type="EMBL" id="GLB37514.1"/>
    </source>
</evidence>
<dbReference type="EMBL" id="BRPK01000004">
    <property type="protein sequence ID" value="GLB37514.1"/>
    <property type="molecule type" value="Genomic_DNA"/>
</dbReference>
<feature type="region of interest" description="Disordered" evidence="2">
    <location>
        <begin position="83"/>
        <end position="110"/>
    </location>
</feature>
<feature type="compositionally biased region" description="Low complexity" evidence="2">
    <location>
        <begin position="149"/>
        <end position="159"/>
    </location>
</feature>
<protein>
    <submittedName>
        <fullName evidence="3">Uncharacterized protein</fullName>
    </submittedName>
</protein>
<feature type="compositionally biased region" description="Acidic residues" evidence="2">
    <location>
        <begin position="470"/>
        <end position="479"/>
    </location>
</feature>
<dbReference type="GO" id="GO:0000077">
    <property type="term" value="P:DNA damage checkpoint signaling"/>
    <property type="evidence" value="ECO:0007669"/>
    <property type="project" value="InterPro"/>
</dbReference>
<feature type="compositionally biased region" description="Pro residues" evidence="2">
    <location>
        <begin position="182"/>
        <end position="191"/>
    </location>
</feature>
<dbReference type="Proteomes" id="UP001063166">
    <property type="component" value="Unassembled WGS sequence"/>
</dbReference>
<name>A0A9P3PLB6_LYOSH</name>
<feature type="region of interest" description="Disordered" evidence="2">
    <location>
        <begin position="901"/>
        <end position="921"/>
    </location>
</feature>
<sequence>MSDYDEYFADDILLDDQTLAVLDQEEQKYLSQAVNPAPPPAKRQKTDDGWTVGIGSQAAPVRVTDCLPEISLTLDGSYGVLGNASMPPAPSGIPPKPQSAKNGPAAGTRFDQLPAPALVLPSVTVQRVPAPVTSRNTTTTSFQHRSRSRPPSNSQSRPPTVQRPNSRGHTVQALAENRAHLTPPPWLPSPPVRGSNHVDRPHELEIQLEELKQKLAQVSKENQEMQAALQEAMTVRMAKEGEVTVLRKYAEKVAQEHAAQLAKLKAAREEAEAKQVRMQKEMRDEVERLKTQFLFKESARKPPPSTRPKKSSKEPPSIFISTPSQPRWPIHQDASSTAQAHVDEMSTAGPSHGNLREVRKSPQVKRAYILPGFQNTFNDTTPLRASQRRQGKGKQSAVESVPMYEPPSGHHYAEPVSPVSPLRRMQSANGEVNMNSLVKDTFTESAHVPDADGDVDMTSGTAEDGNGISVEEDHDADEVYSIEPPDWKGELNRMVLMHCLPACTTLTIQMLLGAPVSSELGEGLWETYLGSCTRMLEVIANTTQSGDWRYTVERVSQSLVTMVPVLRAANAFLPLATLFNMMAVLIYSLPDFGSVILSQPFDTQTADCRVLVFLCGIILDQREIEKQPSHETLATEVVTLLEALSFTVDSELVDKLAYIPRHRQVLMYLFRGNQPSSLLARSARLLVVLASHRKLCRFLISMPDPDLPPEEKTAEPQKIPIIERLCLYLMDCNRKDAEYKDAKTSILTFFTLLSISQPDVHAHLVTSTTVIPSLVFFITQLTTAFWEDDEELLAATSEEVSLAIRTLNQTVFLLHHLVFTSVPFLNLRQKLHAPYHRLFHGLLHMFIVTFGRLSYGEAPEWIDRQGRIDLVSSTDMARDLLDHVVDGPEADRTWQAYQIDGEGSNETDEEEMEEQLLGERI</sequence>